<dbReference type="AlphaFoldDB" id="A0A183KA11"/>
<sequence>MHRILEAWRLAKQYLKDLDQRSNRTRRLKARQNLETLTSSSNSNSTSHNCRQLIDEPPYATNDVAYT</sequence>
<dbReference type="WBParaSite" id="SCUD_0001184401-mRNA-1">
    <property type="protein sequence ID" value="SCUD_0001184401-mRNA-1"/>
    <property type="gene ID" value="SCUD_0001184401"/>
</dbReference>
<keyword evidence="3" id="KW-1185">Reference proteome</keyword>
<gene>
    <name evidence="2" type="ORF">SCUD_LOCUS11844</name>
</gene>
<name>A0A183KA11_9TREM</name>
<feature type="region of interest" description="Disordered" evidence="1">
    <location>
        <begin position="32"/>
        <end position="67"/>
    </location>
</feature>
<reference evidence="4" key="1">
    <citation type="submission" date="2016-06" db="UniProtKB">
        <authorList>
            <consortium name="WormBaseParasite"/>
        </authorList>
    </citation>
    <scope>IDENTIFICATION</scope>
</reference>
<organism evidence="4">
    <name type="scientific">Schistosoma curassoni</name>
    <dbReference type="NCBI Taxonomy" id="6186"/>
    <lineage>
        <taxon>Eukaryota</taxon>
        <taxon>Metazoa</taxon>
        <taxon>Spiralia</taxon>
        <taxon>Lophotrochozoa</taxon>
        <taxon>Platyhelminthes</taxon>
        <taxon>Trematoda</taxon>
        <taxon>Digenea</taxon>
        <taxon>Strigeidida</taxon>
        <taxon>Schistosomatoidea</taxon>
        <taxon>Schistosomatidae</taxon>
        <taxon>Schistosoma</taxon>
    </lineage>
</organism>
<proteinExistence type="predicted"/>
<protein>
    <submittedName>
        <fullName evidence="2 4">Uncharacterized protein</fullName>
    </submittedName>
</protein>
<evidence type="ECO:0000313" key="4">
    <source>
        <dbReference type="WBParaSite" id="SCUD_0001184401-mRNA-1"/>
    </source>
</evidence>
<accession>A0A183KA11</accession>
<dbReference type="EMBL" id="UZAK01034689">
    <property type="protein sequence ID" value="VDP46295.1"/>
    <property type="molecule type" value="Genomic_DNA"/>
</dbReference>
<evidence type="ECO:0000313" key="2">
    <source>
        <dbReference type="EMBL" id="VDP46295.1"/>
    </source>
</evidence>
<reference evidence="2 3" key="2">
    <citation type="submission" date="2018-11" db="EMBL/GenBank/DDBJ databases">
        <authorList>
            <consortium name="Pathogen Informatics"/>
        </authorList>
    </citation>
    <scope>NUCLEOTIDE SEQUENCE [LARGE SCALE GENOMIC DNA]</scope>
    <source>
        <strain evidence="2">Dakar</strain>
        <strain evidence="3">Dakar, Senegal</strain>
    </source>
</reference>
<feature type="compositionally biased region" description="Low complexity" evidence="1">
    <location>
        <begin position="38"/>
        <end position="47"/>
    </location>
</feature>
<dbReference type="Proteomes" id="UP000279833">
    <property type="component" value="Unassembled WGS sequence"/>
</dbReference>
<evidence type="ECO:0000256" key="1">
    <source>
        <dbReference type="SAM" id="MobiDB-lite"/>
    </source>
</evidence>
<evidence type="ECO:0000313" key="3">
    <source>
        <dbReference type="Proteomes" id="UP000279833"/>
    </source>
</evidence>